<dbReference type="Pfam" id="PF00531">
    <property type="entry name" value="Death"/>
    <property type="match status" value="1"/>
</dbReference>
<feature type="transmembrane region" description="Helical" evidence="18">
    <location>
        <begin position="1545"/>
        <end position="1564"/>
    </location>
</feature>
<evidence type="ECO:0000256" key="8">
    <source>
        <dbReference type="ARBA" id="ARBA00023043"/>
    </source>
</evidence>
<keyword evidence="10" id="KW-0206">Cytoskeleton</keyword>
<dbReference type="SUPFAM" id="SSF47986">
    <property type="entry name" value="DEATH domain"/>
    <property type="match status" value="1"/>
</dbReference>
<evidence type="ECO:0000313" key="21">
    <source>
        <dbReference type="Ensembl" id="ENSCABP00000018576.1"/>
    </source>
</evidence>
<evidence type="ECO:0000256" key="7">
    <source>
        <dbReference type="ARBA" id="ARBA00022951"/>
    </source>
</evidence>
<feature type="domain" description="ZU5" evidence="20">
    <location>
        <begin position="990"/>
        <end position="1136"/>
    </location>
</feature>
<feature type="repeat" description="ANK" evidence="17">
    <location>
        <begin position="663"/>
        <end position="695"/>
    </location>
</feature>
<dbReference type="InterPro" id="IPR002110">
    <property type="entry name" value="Ankyrin_rpt"/>
</dbReference>
<evidence type="ECO:0000256" key="17">
    <source>
        <dbReference type="PROSITE-ProRule" id="PRU00023"/>
    </source>
</evidence>
<dbReference type="GO" id="GO:0014731">
    <property type="term" value="C:spectrin-associated cytoskeleton"/>
    <property type="evidence" value="ECO:0007669"/>
    <property type="project" value="UniProtKB-ARBA"/>
</dbReference>
<evidence type="ECO:0000256" key="16">
    <source>
        <dbReference type="ARBA" id="ARBA00083208"/>
    </source>
</evidence>
<dbReference type="SMART" id="SM00248">
    <property type="entry name" value="ANK"/>
    <property type="match status" value="18"/>
</dbReference>
<keyword evidence="12" id="KW-0449">Lipoprotein</keyword>
<dbReference type="Pfam" id="PF00023">
    <property type="entry name" value="Ank"/>
    <property type="match status" value="2"/>
</dbReference>
<sequence length="1726" mass="188554">THLSFVHQASSADAATSFLRAARSGNLDKALDHLRNGVDINTCNQNGLNALHLASKEGHVKMVAELLHKEIVLETTTKKGNTALHIAALAGQEDVVRELVNYGANVNAQSQKGFTPLYMAAQENHLEVVKFLLESGANQNVATEDGFTPLAVALQQGHENVVAHLINYGTKGKVRLPALHIAARNDDTRTAAVLLQNDPNADVLSKTGFTPLHIAAHYENLNVAQFLLNRGASINFTPQNGITPLHVASRRGNIIMVRLLLDRGAQIEIRTKDELTPLHCAARNGHVRIMEILLDHGAPIQAKTKNGLSPIHMAAQGDHLDCVRLLLQYNAEIDDITLDHLTPLHVAAHCGHHRVAKMLLDKGAKPNARALNGFTPLHIACKKNHIRVMELLLKTGASIDAVTESGLTPLHVAAFMGHLSIIKILVQRGASPNVSNVVSPIRGRGCVVWGPAIPIWASKLQRLQRGLPGAFPRGERGELPHVPASLHPASQVPALLCMPLTLCVSPQKGFTPLHVAAKYGKLEMASSLLQYGASANAESMQGVMPLHLAAQEGHADMAVLLISKQANGNLGNKVSRDAAPCGARDMGSCLAGCEQPSGLTPLHLVAQEGHVPVADVLIRHGVTVDPATRMGFTPLHIASHYGNIKLVKFLLQHQADVNAKTKLGYTPLHQAAQQGHTDIVTLLLKHGASPNEVNTQNGSTPLAIAKHLGYISVTDVLKLVTEETSIPHRMSFPETVDEILDVSEDEGEGRRAELQLAREPPRLGALPAVRELGFRQEPQHSKMGRASELCLTSCFLFAQPSKEFDEDSLIPSSPATETSDNISPVASPVHTGFLVSFMVDARGGSMRGSRHNGLRVIIPPRTCAAPTRITCRLVKLQKLTTPPPLAEEEGLASRIITLGPIGAPFLSPVIVEIPHFASYGRQDRELVVLRSENGSVWKEHHSRYNESNLDQVLNGMDEELESLEELEKKRICRIICTDFPLYFVVMSRVCQDRDLIGPDGGCLKSTLVPMVQATFPETAVTKGVKLALQAQPVPDELVTKLLGNQATFSPIVTVEPRRRKFHRPIGLRIPLPPSWKDNPRDSGEGDTTSLRLLCSVIGGTDRAQWEDITGTTKLVYANECANFTTNVSARFWLADCPRTAEAVHFATMLYKELTAVPYMAKFVVFAKMNNAREGRLRCYCITDDKVDKTLEQHENFHEVARSRDIEVLEGMPLHVELSGNLVPVKKATQQRSFHFQSFQENRLAIPVKVTATRGFERLGRIGPWAHLSGTAVTCSYPLGSLSGTEKADEKMAVISEQLGLSWAELARELQFGVDDINRIRVENPNSLLEQSVALLNLWVSREGKNAKMENLYTALRSIDRSEIVNMLEGSGRQSQRLLELSPLSAPAGYTSLQDELLSPASLQYTPPSPLRADQYWNEVAILDAIPMASTEQDALLELSDMQVWSSGLTPSLVTAEDSSLECSKAEDSDAVSEGRFLGQLLDDAHGPNHLGSLDLAEDDTVDSDAMNAEPEAGCTRPTAEQHQGWDLGAGLGKWPCTCGRSRHTMLAFLTQLLITLVLLGFFLVSCQNVLHIVKGSVRFLLKHVHQELDKELGESEGLTDDEESISTRVVRRRVIVKGDQVQDIPGEQVTEEQFTDEQGNVVTKKIIRKVVRRISTGDEEKEVILEGSLQEPQELEAEADHLMKYAILHQDNLSTKVQSLLLSWSFASSGQYSHAPRHAGLPEGSG</sequence>
<keyword evidence="5" id="KW-0597">Phosphoprotein</keyword>
<feature type="repeat" description="ANK" evidence="17">
    <location>
        <begin position="597"/>
        <end position="629"/>
    </location>
</feature>
<feature type="repeat" description="ANK" evidence="17">
    <location>
        <begin position="306"/>
        <end position="338"/>
    </location>
</feature>
<dbReference type="InterPro" id="IPR051165">
    <property type="entry name" value="Multifunctional_ANK_Repeat"/>
</dbReference>
<proteinExistence type="predicted"/>
<dbReference type="FunFam" id="1.25.40.20:FF:000002">
    <property type="entry name" value="Ankyrin-2 isoform 2"/>
    <property type="match status" value="1"/>
</dbReference>
<keyword evidence="11" id="KW-0379">Hydroxylation</keyword>
<dbReference type="PROSITE" id="PS50297">
    <property type="entry name" value="ANK_REP_REGION"/>
    <property type="match status" value="16"/>
</dbReference>
<feature type="repeat" description="ANK" evidence="17">
    <location>
        <begin position="339"/>
        <end position="371"/>
    </location>
</feature>
<feature type="repeat" description="ANK" evidence="17">
    <location>
        <begin position="79"/>
        <end position="111"/>
    </location>
</feature>
<dbReference type="Gene3D" id="2.60.40.2660">
    <property type="match status" value="1"/>
</dbReference>
<dbReference type="GO" id="GO:0071944">
    <property type="term" value="C:cell periphery"/>
    <property type="evidence" value="ECO:0007669"/>
    <property type="project" value="UniProtKB-ARBA"/>
</dbReference>
<dbReference type="Gene3D" id="1.25.40.20">
    <property type="entry name" value="Ankyrin repeat-containing domain"/>
    <property type="match status" value="4"/>
</dbReference>
<accession>A0A8C0H908</accession>
<dbReference type="GO" id="GO:0016529">
    <property type="term" value="C:sarcoplasmic reticulum"/>
    <property type="evidence" value="ECO:0007669"/>
    <property type="project" value="UniProtKB-SubCell"/>
</dbReference>
<dbReference type="Pfam" id="PF00791">
    <property type="entry name" value="ZU5"/>
    <property type="match status" value="1"/>
</dbReference>
<dbReference type="InterPro" id="IPR011029">
    <property type="entry name" value="DEATH-like_dom_sf"/>
</dbReference>
<keyword evidence="7" id="KW-0703">Sarcoplasmic reticulum</keyword>
<dbReference type="SMART" id="SM00218">
    <property type="entry name" value="ZU5"/>
    <property type="match status" value="1"/>
</dbReference>
<reference evidence="21" key="2">
    <citation type="submission" date="2025-09" db="UniProtKB">
        <authorList>
            <consortium name="Ensembl"/>
        </authorList>
    </citation>
    <scope>IDENTIFICATION</scope>
</reference>
<evidence type="ECO:0000256" key="1">
    <source>
        <dbReference type="ARBA" id="ARBA00004245"/>
    </source>
</evidence>
<feature type="repeat" description="ANK" evidence="17">
    <location>
        <begin position="630"/>
        <end position="662"/>
    </location>
</feature>
<dbReference type="PROSITE" id="PS51145">
    <property type="entry name" value="ZU5"/>
    <property type="match status" value="2"/>
</dbReference>
<feature type="repeat" description="ANK" evidence="17">
    <location>
        <begin position="405"/>
        <end position="437"/>
    </location>
</feature>
<dbReference type="Pfam" id="PF12796">
    <property type="entry name" value="Ank_2"/>
    <property type="match status" value="6"/>
</dbReference>
<feature type="repeat" description="ANK" evidence="17">
    <location>
        <begin position="541"/>
        <end position="573"/>
    </location>
</feature>
<dbReference type="FunFam" id="1.25.40.20:FF:000001">
    <property type="entry name" value="Ankyrin-2 isoform 2"/>
    <property type="match status" value="1"/>
</dbReference>
<evidence type="ECO:0000259" key="20">
    <source>
        <dbReference type="PROSITE" id="PS51145"/>
    </source>
</evidence>
<dbReference type="Gene3D" id="1.10.533.10">
    <property type="entry name" value="Death Domain, Fas"/>
    <property type="match status" value="1"/>
</dbReference>
<dbReference type="SUPFAM" id="SSF48403">
    <property type="entry name" value="Ankyrin repeat"/>
    <property type="match status" value="3"/>
</dbReference>
<feature type="domain" description="Death" evidence="19">
    <location>
        <begin position="1287"/>
        <end position="1371"/>
    </location>
</feature>
<keyword evidence="6" id="KW-0677">Repeat</keyword>
<evidence type="ECO:0000256" key="18">
    <source>
        <dbReference type="SAM" id="Phobius"/>
    </source>
</evidence>
<dbReference type="FunFam" id="1.10.533.10:FF:000010">
    <property type="entry name" value="Ankyrin 1"/>
    <property type="match status" value="1"/>
</dbReference>
<dbReference type="GO" id="GO:0016020">
    <property type="term" value="C:membrane"/>
    <property type="evidence" value="ECO:0007669"/>
    <property type="project" value="UniProtKB-SubCell"/>
</dbReference>
<feature type="repeat" description="ANK" evidence="17">
    <location>
        <begin position="145"/>
        <end position="169"/>
    </location>
</feature>
<protein>
    <recommendedName>
        <fullName evidence="15">Ankyrin-1</fullName>
    </recommendedName>
    <alternativeName>
        <fullName evidence="16">Erythrocyte ankyrin</fullName>
    </alternativeName>
</protein>
<evidence type="ECO:0000256" key="13">
    <source>
        <dbReference type="ARBA" id="ARBA00058177"/>
    </source>
</evidence>
<feature type="repeat" description="ANK" evidence="17">
    <location>
        <begin position="372"/>
        <end position="404"/>
    </location>
</feature>
<organism evidence="21 22">
    <name type="scientific">Chelonoidis abingdonii</name>
    <name type="common">Abingdon island giant tortoise</name>
    <name type="synonym">Testudo abingdonii</name>
    <dbReference type="NCBI Taxonomy" id="106734"/>
    <lineage>
        <taxon>Eukaryota</taxon>
        <taxon>Metazoa</taxon>
        <taxon>Chordata</taxon>
        <taxon>Craniata</taxon>
        <taxon>Vertebrata</taxon>
        <taxon>Euteleostomi</taxon>
        <taxon>Archelosauria</taxon>
        <taxon>Testudinata</taxon>
        <taxon>Testudines</taxon>
        <taxon>Cryptodira</taxon>
        <taxon>Durocryptodira</taxon>
        <taxon>Testudinoidea</taxon>
        <taxon>Testudinidae</taxon>
        <taxon>Chelonoidis</taxon>
    </lineage>
</organism>
<dbReference type="Proteomes" id="UP000694404">
    <property type="component" value="Unplaced"/>
</dbReference>
<evidence type="ECO:0000256" key="15">
    <source>
        <dbReference type="ARBA" id="ARBA00069479"/>
    </source>
</evidence>
<feature type="repeat" description="ANK" evidence="17">
    <location>
        <begin position="112"/>
        <end position="144"/>
    </location>
</feature>
<dbReference type="FunFam" id="2.60.220.30:FF:000002">
    <property type="entry name" value="Ankyrin-3 isoform 2"/>
    <property type="match status" value="1"/>
</dbReference>
<keyword evidence="22" id="KW-1185">Reference proteome</keyword>
<dbReference type="InterPro" id="IPR040745">
    <property type="entry name" value="Ankyrin_UPA"/>
</dbReference>
<comment type="function">
    <text evidence="13">Component of the ankyrin-1 complex, a multiprotein complex involved in the stability and shape of the erythrocyte membrane. Attaches integral membrane proteins to cytoskeletal elements; binds to the erythrocyte membrane protein band 4.2, to Na-K ATPase, to the lymphocyte membrane protein GP85, and to the cytoskeletal proteins fodrin, tubulin, vimentin and desmin. Erythrocyte ankyrins also link spectrin (beta chain) to the cytoplasmic domain of the erythrocytes anion exchange protein; they retain most or all of these binding functions.</text>
</comment>
<dbReference type="PANTHER" id="PTHR24123">
    <property type="entry name" value="ANKYRIN REPEAT-CONTAINING"/>
    <property type="match status" value="1"/>
</dbReference>
<dbReference type="Pfam" id="PF13637">
    <property type="entry name" value="Ank_4"/>
    <property type="match status" value="1"/>
</dbReference>
<feature type="repeat" description="ANK" evidence="17">
    <location>
        <begin position="240"/>
        <end position="272"/>
    </location>
</feature>
<dbReference type="SMART" id="SM00005">
    <property type="entry name" value="DEATH"/>
    <property type="match status" value="1"/>
</dbReference>
<evidence type="ECO:0000256" key="4">
    <source>
        <dbReference type="ARBA" id="ARBA00022490"/>
    </source>
</evidence>
<evidence type="ECO:0000256" key="5">
    <source>
        <dbReference type="ARBA" id="ARBA00022553"/>
    </source>
</evidence>
<keyword evidence="9 18" id="KW-0472">Membrane</keyword>
<evidence type="ECO:0000256" key="10">
    <source>
        <dbReference type="ARBA" id="ARBA00023212"/>
    </source>
</evidence>
<dbReference type="InterPro" id="IPR036770">
    <property type="entry name" value="Ankyrin_rpt-contain_sf"/>
</dbReference>
<evidence type="ECO:0000256" key="12">
    <source>
        <dbReference type="ARBA" id="ARBA00023288"/>
    </source>
</evidence>
<keyword evidence="18" id="KW-1133">Transmembrane helix</keyword>
<dbReference type="PRINTS" id="PR01415">
    <property type="entry name" value="ANKYRIN"/>
</dbReference>
<dbReference type="Pfam" id="PF17809">
    <property type="entry name" value="UPA_2"/>
    <property type="match status" value="1"/>
</dbReference>
<evidence type="ECO:0000313" key="22">
    <source>
        <dbReference type="Proteomes" id="UP000694404"/>
    </source>
</evidence>
<dbReference type="Ensembl" id="ENSCABT00000020349.1">
    <property type="protein sequence ID" value="ENSCABP00000018576.1"/>
    <property type="gene ID" value="ENSCABG00000013361.1"/>
</dbReference>
<dbReference type="InterPro" id="IPR000488">
    <property type="entry name" value="Death_dom"/>
</dbReference>
<evidence type="ECO:0000256" key="6">
    <source>
        <dbReference type="ARBA" id="ARBA00022737"/>
    </source>
</evidence>
<evidence type="ECO:0000259" key="19">
    <source>
        <dbReference type="PROSITE" id="PS50017"/>
    </source>
</evidence>
<feature type="domain" description="ZU5" evidence="20">
    <location>
        <begin position="833"/>
        <end position="988"/>
    </location>
</feature>
<reference evidence="21" key="1">
    <citation type="submission" date="2025-08" db="UniProtKB">
        <authorList>
            <consortium name="Ensembl"/>
        </authorList>
    </citation>
    <scope>IDENTIFICATION</scope>
</reference>
<dbReference type="FunFam" id="2.60.220.30:FF:000001">
    <property type="entry name" value="Ankyrin-3 isoform 2"/>
    <property type="match status" value="1"/>
</dbReference>
<comment type="subcellular location">
    <subcellularLocation>
        <location evidence="1">Cytoplasm</location>
        <location evidence="1">Cytoskeleton</location>
    </subcellularLocation>
    <subcellularLocation>
        <location evidence="3">Membrane</location>
    </subcellularLocation>
    <subcellularLocation>
        <location evidence="2">Sarcoplasmic reticulum</location>
    </subcellularLocation>
</comment>
<evidence type="ECO:0000256" key="14">
    <source>
        <dbReference type="ARBA" id="ARBA00061944"/>
    </source>
</evidence>
<dbReference type="PROSITE" id="PS50088">
    <property type="entry name" value="ANK_REPEAT"/>
    <property type="match status" value="16"/>
</dbReference>
<dbReference type="GO" id="GO:0007165">
    <property type="term" value="P:signal transduction"/>
    <property type="evidence" value="ECO:0007669"/>
    <property type="project" value="InterPro"/>
</dbReference>
<evidence type="ECO:0000256" key="2">
    <source>
        <dbReference type="ARBA" id="ARBA00004369"/>
    </source>
</evidence>
<keyword evidence="18" id="KW-0812">Transmembrane</keyword>
<dbReference type="PANTHER" id="PTHR24123:SF71">
    <property type="entry name" value="ANKYRIN 1, ERYTHROCYTIC A ISOFORM X1"/>
    <property type="match status" value="1"/>
</dbReference>
<evidence type="ECO:0000256" key="3">
    <source>
        <dbReference type="ARBA" id="ARBA00004370"/>
    </source>
</evidence>
<keyword evidence="8 17" id="KW-0040">ANK repeat</keyword>
<dbReference type="InterPro" id="IPR000906">
    <property type="entry name" value="ZU5_dom"/>
</dbReference>
<evidence type="ECO:0000256" key="11">
    <source>
        <dbReference type="ARBA" id="ARBA00023278"/>
    </source>
</evidence>
<gene>
    <name evidence="21" type="primary">ANK1</name>
</gene>
<feature type="repeat" description="ANK" evidence="17">
    <location>
        <begin position="46"/>
        <end position="78"/>
    </location>
</feature>
<feature type="repeat" description="ANK" evidence="17">
    <location>
        <begin position="273"/>
        <end position="305"/>
    </location>
</feature>
<dbReference type="GeneTree" id="ENSGT00940000155760"/>
<dbReference type="Gene3D" id="2.60.220.30">
    <property type="match status" value="2"/>
</dbReference>
<evidence type="ECO:0000256" key="9">
    <source>
        <dbReference type="ARBA" id="ARBA00023136"/>
    </source>
</evidence>
<name>A0A8C0H908_CHEAB</name>
<comment type="subunit">
    <text evidence="14">Component of the ankyrin-1 complex in the erythrocyte, composed of ANK1, RHCE, RHAG, SLC4A1, EPB42, GYPA, GYPB and AQP1. Interacts with a number of integral membrane proteins and cytoskeletal proteins. Interacts (via N-terminus) with SPTB/spectrin (beta chain). Also interacts with TTN/titin. Isoform Mu17 interacts with OBSCN isoform 3/obscurin. Interacts with HIF1AN. Interacts (via ANK 1-5 repeats) with RHCE; this interaction mediates the primary membrane attachment site for ANK1. Interacts (via ANK 1-2 repeats) with AQP1 (via the N-terminal). Interacts (via ANK 1-13 repeats) with EPB42. Interacts directly with SLC4A1 (via the cytoplasmic domain); this interaction is mediated by the SLC4A1 Band 3-II and Band 3-III dimers.</text>
</comment>
<keyword evidence="4" id="KW-0963">Cytoplasm</keyword>
<dbReference type="PROSITE" id="PS50017">
    <property type="entry name" value="DEATH_DOMAIN"/>
    <property type="match status" value="1"/>
</dbReference>
<feature type="repeat" description="ANK" evidence="17">
    <location>
        <begin position="508"/>
        <end position="540"/>
    </location>
</feature>
<dbReference type="CDD" id="cd08805">
    <property type="entry name" value="Death_ank1"/>
    <property type="match status" value="1"/>
</dbReference>
<feature type="repeat" description="ANK" evidence="17">
    <location>
        <begin position="207"/>
        <end position="239"/>
    </location>
</feature>